<dbReference type="Gene3D" id="3.40.190.10">
    <property type="entry name" value="Periplasmic binding protein-like II"/>
    <property type="match status" value="2"/>
</dbReference>
<dbReference type="RefSeq" id="WP_198883761.1">
    <property type="nucleotide sequence ID" value="NZ_JAEKJA010000021.1"/>
</dbReference>
<dbReference type="PRINTS" id="PR00039">
    <property type="entry name" value="HTHLYSR"/>
</dbReference>
<reference evidence="6" key="1">
    <citation type="submission" date="2020-12" db="EMBL/GenBank/DDBJ databases">
        <title>Bacterial taxonomy.</title>
        <authorList>
            <person name="Pan X."/>
        </authorList>
    </citation>
    <scope>NUCLEOTIDE SEQUENCE</scope>
    <source>
        <strain evidence="6">B2012</strain>
    </source>
</reference>
<dbReference type="InterPro" id="IPR005119">
    <property type="entry name" value="LysR_subst-bd"/>
</dbReference>
<keyword evidence="3" id="KW-0238">DNA-binding</keyword>
<dbReference type="GO" id="GO:0003700">
    <property type="term" value="F:DNA-binding transcription factor activity"/>
    <property type="evidence" value="ECO:0007669"/>
    <property type="project" value="InterPro"/>
</dbReference>
<dbReference type="GO" id="GO:0003677">
    <property type="term" value="F:DNA binding"/>
    <property type="evidence" value="ECO:0007669"/>
    <property type="project" value="UniProtKB-KW"/>
</dbReference>
<evidence type="ECO:0000256" key="4">
    <source>
        <dbReference type="ARBA" id="ARBA00023163"/>
    </source>
</evidence>
<evidence type="ECO:0000256" key="1">
    <source>
        <dbReference type="ARBA" id="ARBA00009437"/>
    </source>
</evidence>
<dbReference type="SUPFAM" id="SSF46785">
    <property type="entry name" value="Winged helix' DNA-binding domain"/>
    <property type="match status" value="1"/>
</dbReference>
<dbReference type="PROSITE" id="PS50931">
    <property type="entry name" value="HTH_LYSR"/>
    <property type="match status" value="1"/>
</dbReference>
<dbReference type="PANTHER" id="PTHR30346">
    <property type="entry name" value="TRANSCRIPTIONAL DUAL REGULATOR HCAR-RELATED"/>
    <property type="match status" value="1"/>
</dbReference>
<dbReference type="PANTHER" id="PTHR30346:SF0">
    <property type="entry name" value="HCA OPERON TRANSCRIPTIONAL ACTIVATOR HCAR"/>
    <property type="match status" value="1"/>
</dbReference>
<accession>A0A934IMX6</accession>
<evidence type="ECO:0000313" key="6">
    <source>
        <dbReference type="EMBL" id="MBJ3777856.1"/>
    </source>
</evidence>
<proteinExistence type="inferred from homology"/>
<protein>
    <submittedName>
        <fullName evidence="6">LysR family transcriptional regulator</fullName>
    </submittedName>
</protein>
<evidence type="ECO:0000256" key="3">
    <source>
        <dbReference type="ARBA" id="ARBA00023125"/>
    </source>
</evidence>
<evidence type="ECO:0000313" key="7">
    <source>
        <dbReference type="Proteomes" id="UP000609531"/>
    </source>
</evidence>
<dbReference type="GO" id="GO:0032993">
    <property type="term" value="C:protein-DNA complex"/>
    <property type="evidence" value="ECO:0007669"/>
    <property type="project" value="TreeGrafter"/>
</dbReference>
<comment type="similarity">
    <text evidence="1">Belongs to the LysR transcriptional regulatory family.</text>
</comment>
<comment type="caution">
    <text evidence="6">The sequence shown here is derived from an EMBL/GenBank/DDBJ whole genome shotgun (WGS) entry which is preliminary data.</text>
</comment>
<dbReference type="Proteomes" id="UP000609531">
    <property type="component" value="Unassembled WGS sequence"/>
</dbReference>
<dbReference type="InterPro" id="IPR000847">
    <property type="entry name" value="LysR_HTH_N"/>
</dbReference>
<dbReference type="AlphaFoldDB" id="A0A934IMX6"/>
<organism evidence="6 7">
    <name type="scientific">Acuticoccus mangrovi</name>
    <dbReference type="NCBI Taxonomy" id="2796142"/>
    <lineage>
        <taxon>Bacteria</taxon>
        <taxon>Pseudomonadati</taxon>
        <taxon>Pseudomonadota</taxon>
        <taxon>Alphaproteobacteria</taxon>
        <taxon>Hyphomicrobiales</taxon>
        <taxon>Amorphaceae</taxon>
        <taxon>Acuticoccus</taxon>
    </lineage>
</organism>
<dbReference type="EMBL" id="JAEKJA010000021">
    <property type="protein sequence ID" value="MBJ3777856.1"/>
    <property type="molecule type" value="Genomic_DNA"/>
</dbReference>
<dbReference type="Pfam" id="PF03466">
    <property type="entry name" value="LysR_substrate"/>
    <property type="match status" value="1"/>
</dbReference>
<keyword evidence="7" id="KW-1185">Reference proteome</keyword>
<feature type="domain" description="HTH lysR-type" evidence="5">
    <location>
        <begin position="4"/>
        <end position="62"/>
    </location>
</feature>
<keyword evidence="2" id="KW-0805">Transcription regulation</keyword>
<dbReference type="SUPFAM" id="SSF53850">
    <property type="entry name" value="Periplasmic binding protein-like II"/>
    <property type="match status" value="1"/>
</dbReference>
<dbReference type="InterPro" id="IPR036388">
    <property type="entry name" value="WH-like_DNA-bd_sf"/>
</dbReference>
<evidence type="ECO:0000256" key="2">
    <source>
        <dbReference type="ARBA" id="ARBA00023015"/>
    </source>
</evidence>
<keyword evidence="4" id="KW-0804">Transcription</keyword>
<dbReference type="Gene3D" id="1.10.10.10">
    <property type="entry name" value="Winged helix-like DNA-binding domain superfamily/Winged helix DNA-binding domain"/>
    <property type="match status" value="1"/>
</dbReference>
<dbReference type="InterPro" id="IPR036390">
    <property type="entry name" value="WH_DNA-bd_sf"/>
</dbReference>
<dbReference type="Pfam" id="PF00126">
    <property type="entry name" value="HTH_1"/>
    <property type="match status" value="1"/>
</dbReference>
<name>A0A934IMX6_9HYPH</name>
<evidence type="ECO:0000259" key="5">
    <source>
        <dbReference type="PROSITE" id="PS50931"/>
    </source>
</evidence>
<gene>
    <name evidence="6" type="ORF">JCR33_19280</name>
</gene>
<sequence length="315" mass="34205">MIRFTFRQLSYFVAAAETGSTLKAAQRLSVSQPAVSVAISQLEELFEQKLFIRRHSQGMELTLYGQRKLVAARHLLAQANAFGQLDIDGAVSGALEIGVFSTLAPAFAPGLLAAFAKAHPGVRVTMREEDLDGVKKSLMSGRVELALLYELESSDELTRIPLADFHPYALLPAGHPLAAQDKVSLRDLAKETFLLIDLPQSRDYFISLFRQVDAMPAKVLPCTSIETLRGMVANNFGVSVLVTRPPCNISNDGMPLVSRTLREAVPPQRAIIATSANVLPTPAAQAFIEVAKTWLPARAHELATVQPLAYAMAAE</sequence>